<keyword evidence="2" id="KW-0540">Nuclease</keyword>
<keyword evidence="3" id="KW-1185">Reference proteome</keyword>
<dbReference type="EMBL" id="OBEG01000001">
    <property type="protein sequence ID" value="SNY75419.1"/>
    <property type="molecule type" value="Genomic_DNA"/>
</dbReference>
<protein>
    <submittedName>
        <fullName evidence="2">Metal-dependent hydrolase, endonuclease/exonuclease/phosphatase family</fullName>
    </submittedName>
</protein>
<dbReference type="SUPFAM" id="SSF56219">
    <property type="entry name" value="DNase I-like"/>
    <property type="match status" value="1"/>
</dbReference>
<dbReference type="STRING" id="1379680.GCA_001612615_00542"/>
<dbReference type="Gene3D" id="3.60.10.10">
    <property type="entry name" value="Endonuclease/exonuclease/phosphatase"/>
    <property type="match status" value="1"/>
</dbReference>
<proteinExistence type="predicted"/>
<name>A0A285KS05_9NOCA</name>
<keyword evidence="2" id="KW-0255">Endonuclease</keyword>
<evidence type="ECO:0000313" key="2">
    <source>
        <dbReference type="EMBL" id="SNY75419.1"/>
    </source>
</evidence>
<keyword evidence="2" id="KW-0269">Exonuclease</keyword>
<dbReference type="Proteomes" id="UP000219565">
    <property type="component" value="Unassembled WGS sequence"/>
</dbReference>
<dbReference type="InterPro" id="IPR036691">
    <property type="entry name" value="Endo/exonu/phosph_ase_sf"/>
</dbReference>
<dbReference type="InterPro" id="IPR038772">
    <property type="entry name" value="Sph/SMPD2-like"/>
</dbReference>
<gene>
    <name evidence="2" type="ORF">SAMN04244553_0490</name>
</gene>
<dbReference type="GO" id="GO:0004767">
    <property type="term" value="F:sphingomyelin phosphodiesterase activity"/>
    <property type="evidence" value="ECO:0007669"/>
    <property type="project" value="InterPro"/>
</dbReference>
<keyword evidence="2" id="KW-0378">Hydrolase</keyword>
<organism evidence="2 3">
    <name type="scientific">Nocardia amikacinitolerans</name>
    <dbReference type="NCBI Taxonomy" id="756689"/>
    <lineage>
        <taxon>Bacteria</taxon>
        <taxon>Bacillati</taxon>
        <taxon>Actinomycetota</taxon>
        <taxon>Actinomycetes</taxon>
        <taxon>Mycobacteriales</taxon>
        <taxon>Nocardiaceae</taxon>
        <taxon>Nocardia</taxon>
    </lineage>
</organism>
<dbReference type="InterPro" id="IPR005135">
    <property type="entry name" value="Endo/exonuclease/phosphatase"/>
</dbReference>
<evidence type="ECO:0000259" key="1">
    <source>
        <dbReference type="Pfam" id="PF03372"/>
    </source>
</evidence>
<accession>A0A285KS05</accession>
<dbReference type="OrthoDB" id="9787701at2"/>
<dbReference type="PANTHER" id="PTHR16320">
    <property type="entry name" value="SPHINGOMYELINASE FAMILY MEMBER"/>
    <property type="match status" value="1"/>
</dbReference>
<sequence length="321" mass="35368">MADDSFTLGELAEHRFGIGASPRKSLRQILGRPSGPVRIGARAGPISVLTQNMALLVAPAPYLGTDRGGAVAEICARIRALSPDIVGLCEVFKDSERDEIRTTVKDIYPYFREGPDQFGVNSDGGLLLLSRFPLLASNDFIFDACDGIDCWANKGVLHIRVRGTQWPTALDIFYSHTQNISTGAGQPTLHAQIADMREFIEAHADHELPAIVMGDLNIPAERTADYTRLLRTLDGFRDSWTLVGNPIASGPTFVTNNTFYEDEDDRPGTDQRLDYILLRPADRVCPITSEVEIMRFTHNGLHISDHFGLHAVFNPIAVIDP</sequence>
<dbReference type="AlphaFoldDB" id="A0A285KS05"/>
<evidence type="ECO:0000313" key="3">
    <source>
        <dbReference type="Proteomes" id="UP000219565"/>
    </source>
</evidence>
<dbReference type="GO" id="GO:0004519">
    <property type="term" value="F:endonuclease activity"/>
    <property type="evidence" value="ECO:0007669"/>
    <property type="project" value="UniProtKB-KW"/>
</dbReference>
<dbReference type="GO" id="GO:0004527">
    <property type="term" value="F:exonuclease activity"/>
    <property type="evidence" value="ECO:0007669"/>
    <property type="project" value="UniProtKB-KW"/>
</dbReference>
<dbReference type="RefSeq" id="WP_097243461.1">
    <property type="nucleotide sequence ID" value="NZ_OBEG01000001.1"/>
</dbReference>
<reference evidence="2 3" key="1">
    <citation type="submission" date="2017-09" db="EMBL/GenBank/DDBJ databases">
        <authorList>
            <person name="Ehlers B."/>
            <person name="Leendertz F.H."/>
        </authorList>
    </citation>
    <scope>NUCLEOTIDE SEQUENCE [LARGE SCALE GENOMIC DNA]</scope>
    <source>
        <strain evidence="2 3">DSM 45537</strain>
    </source>
</reference>
<dbReference type="Pfam" id="PF03372">
    <property type="entry name" value="Exo_endo_phos"/>
    <property type="match status" value="1"/>
</dbReference>
<dbReference type="PANTHER" id="PTHR16320:SF23">
    <property type="entry name" value="SPHINGOMYELINASE C 1"/>
    <property type="match status" value="1"/>
</dbReference>
<feature type="domain" description="Endonuclease/exonuclease/phosphatase" evidence="1">
    <location>
        <begin position="71"/>
        <end position="306"/>
    </location>
</feature>